<dbReference type="InterPro" id="IPR003661">
    <property type="entry name" value="HisK_dim/P_dom"/>
</dbReference>
<comment type="catalytic activity">
    <reaction evidence="1">
        <text>ATP + protein L-histidine = ADP + protein N-phospho-L-histidine.</text>
        <dbReference type="EC" id="2.7.13.3"/>
    </reaction>
</comment>
<dbReference type="SMART" id="SM00387">
    <property type="entry name" value="HATPase_c"/>
    <property type="match status" value="1"/>
</dbReference>
<feature type="modified residue" description="4-aspartylphosphate" evidence="6">
    <location>
        <position position="325"/>
    </location>
</feature>
<dbReference type="InterPro" id="IPR004358">
    <property type="entry name" value="Sig_transdc_His_kin-like_C"/>
</dbReference>
<evidence type="ECO:0000256" key="1">
    <source>
        <dbReference type="ARBA" id="ARBA00000085"/>
    </source>
</evidence>
<dbReference type="Pfam" id="PF02518">
    <property type="entry name" value="HATPase_c"/>
    <property type="match status" value="1"/>
</dbReference>
<dbReference type="EMBL" id="JAJTWT010000001">
    <property type="protein sequence ID" value="MCE4536338.1"/>
    <property type="molecule type" value="Genomic_DNA"/>
</dbReference>
<dbReference type="PROSITE" id="PS50109">
    <property type="entry name" value="HIS_KIN"/>
    <property type="match status" value="1"/>
</dbReference>
<dbReference type="InterPro" id="IPR011006">
    <property type="entry name" value="CheY-like_superfamily"/>
</dbReference>
<name>A0ABS8XCP0_9BURK</name>
<accession>A0ABS8XCP0</accession>
<dbReference type="Proteomes" id="UP001201463">
    <property type="component" value="Unassembled WGS sequence"/>
</dbReference>
<dbReference type="InterPro" id="IPR003594">
    <property type="entry name" value="HATPase_dom"/>
</dbReference>
<evidence type="ECO:0000256" key="6">
    <source>
        <dbReference type="PROSITE-ProRule" id="PRU00169"/>
    </source>
</evidence>
<evidence type="ECO:0000313" key="10">
    <source>
        <dbReference type="Proteomes" id="UP001201463"/>
    </source>
</evidence>
<proteinExistence type="predicted"/>
<dbReference type="CDD" id="cd00082">
    <property type="entry name" value="HisKA"/>
    <property type="match status" value="1"/>
</dbReference>
<keyword evidence="4" id="KW-0808">Transferase</keyword>
<feature type="domain" description="Histidine kinase" evidence="7">
    <location>
        <begin position="41"/>
        <end position="254"/>
    </location>
</feature>
<dbReference type="GO" id="GO:0016301">
    <property type="term" value="F:kinase activity"/>
    <property type="evidence" value="ECO:0007669"/>
    <property type="project" value="UniProtKB-KW"/>
</dbReference>
<dbReference type="PANTHER" id="PTHR43047:SF9">
    <property type="entry name" value="HISTIDINE KINASE"/>
    <property type="match status" value="1"/>
</dbReference>
<dbReference type="InterPro" id="IPR036890">
    <property type="entry name" value="HATPase_C_sf"/>
</dbReference>
<dbReference type="Gene3D" id="3.40.50.2300">
    <property type="match status" value="1"/>
</dbReference>
<gene>
    <name evidence="9" type="ORF">LXT12_03595</name>
</gene>
<dbReference type="SMART" id="SM00388">
    <property type="entry name" value="HisKA"/>
    <property type="match status" value="1"/>
</dbReference>
<dbReference type="SUPFAM" id="SSF55874">
    <property type="entry name" value="ATPase domain of HSP90 chaperone/DNA topoisomerase II/histidine kinase"/>
    <property type="match status" value="1"/>
</dbReference>
<evidence type="ECO:0000256" key="3">
    <source>
        <dbReference type="ARBA" id="ARBA00022553"/>
    </source>
</evidence>
<dbReference type="SUPFAM" id="SSF52172">
    <property type="entry name" value="CheY-like"/>
    <property type="match status" value="1"/>
</dbReference>
<dbReference type="SUPFAM" id="SSF47384">
    <property type="entry name" value="Homodimeric domain of signal transducing histidine kinase"/>
    <property type="match status" value="1"/>
</dbReference>
<keyword evidence="10" id="KW-1185">Reference proteome</keyword>
<dbReference type="Gene3D" id="1.10.287.130">
    <property type="match status" value="1"/>
</dbReference>
<dbReference type="InterPro" id="IPR005467">
    <property type="entry name" value="His_kinase_dom"/>
</dbReference>
<evidence type="ECO:0000256" key="2">
    <source>
        <dbReference type="ARBA" id="ARBA00012438"/>
    </source>
</evidence>
<dbReference type="InterPro" id="IPR001789">
    <property type="entry name" value="Sig_transdc_resp-reg_receiver"/>
</dbReference>
<sequence length="401" mass="44056">MALTLRHTRLLRESHALRFEREALLAQTQAAREAQTRFLAAASHDLRQPVHALGLLAAQAAHELRGRRAAQTAEQLQAMAQALDGLVESLLDVSRLDSGALQPQWRSLPLQPLFERLSTEYAVLAEAKGLQWRLRPTALWVRSDAQQLERLLRNLLSNALTHTAQGGVLLAARRRGGRVQVVVWDTGPGIAPEHHERIFQEFVQLANPGRDRRRGHGLGLAIVARLARLLDHPVALRSRLGRGSCFAVSLPEDAPRLLTEPHTVPQGQPLQGRCVALVEDDEAVREATVTLLRTWGCEVWAEAEVAPLLARLREAGARPQRLISDWRLGEGDGLTAIAALREAFGATLPALLISGETLPLSTKTLRALRVQPARKPLPPAALRAWLSAPSEPHAEPQSEPH</sequence>
<dbReference type="PROSITE" id="PS50110">
    <property type="entry name" value="RESPONSE_REGULATORY"/>
    <property type="match status" value="1"/>
</dbReference>
<dbReference type="Pfam" id="PF00512">
    <property type="entry name" value="HisKA"/>
    <property type="match status" value="1"/>
</dbReference>
<comment type="caution">
    <text evidence="9">The sequence shown here is derived from an EMBL/GenBank/DDBJ whole genome shotgun (WGS) entry which is preliminary data.</text>
</comment>
<organism evidence="9 10">
    <name type="scientific">Pelomonas caseinilytica</name>
    <dbReference type="NCBI Taxonomy" id="2906763"/>
    <lineage>
        <taxon>Bacteria</taxon>
        <taxon>Pseudomonadati</taxon>
        <taxon>Pseudomonadota</taxon>
        <taxon>Betaproteobacteria</taxon>
        <taxon>Burkholderiales</taxon>
        <taxon>Sphaerotilaceae</taxon>
        <taxon>Roseateles</taxon>
    </lineage>
</organism>
<dbReference type="EC" id="2.7.13.3" evidence="2"/>
<dbReference type="InterPro" id="IPR036097">
    <property type="entry name" value="HisK_dim/P_sf"/>
</dbReference>
<dbReference type="PANTHER" id="PTHR43047">
    <property type="entry name" value="TWO-COMPONENT HISTIDINE PROTEIN KINASE"/>
    <property type="match status" value="1"/>
</dbReference>
<evidence type="ECO:0000313" key="9">
    <source>
        <dbReference type="EMBL" id="MCE4536338.1"/>
    </source>
</evidence>
<evidence type="ECO:0000259" key="8">
    <source>
        <dbReference type="PROSITE" id="PS50110"/>
    </source>
</evidence>
<dbReference type="Pfam" id="PF00072">
    <property type="entry name" value="Response_reg"/>
    <property type="match status" value="1"/>
</dbReference>
<keyword evidence="3 6" id="KW-0597">Phosphoprotein</keyword>
<evidence type="ECO:0000259" key="7">
    <source>
        <dbReference type="PROSITE" id="PS50109"/>
    </source>
</evidence>
<dbReference type="PRINTS" id="PR00344">
    <property type="entry name" value="BCTRLSENSOR"/>
</dbReference>
<evidence type="ECO:0000256" key="5">
    <source>
        <dbReference type="ARBA" id="ARBA00022777"/>
    </source>
</evidence>
<dbReference type="SMART" id="SM00448">
    <property type="entry name" value="REC"/>
    <property type="match status" value="1"/>
</dbReference>
<dbReference type="CDD" id="cd00156">
    <property type="entry name" value="REC"/>
    <property type="match status" value="1"/>
</dbReference>
<evidence type="ECO:0000256" key="4">
    <source>
        <dbReference type="ARBA" id="ARBA00022679"/>
    </source>
</evidence>
<dbReference type="Gene3D" id="3.30.565.10">
    <property type="entry name" value="Histidine kinase-like ATPase, C-terminal domain"/>
    <property type="match status" value="1"/>
</dbReference>
<feature type="domain" description="Response regulatory" evidence="8">
    <location>
        <begin position="274"/>
        <end position="390"/>
    </location>
</feature>
<protein>
    <recommendedName>
        <fullName evidence="2">histidine kinase</fullName>
        <ecNumber evidence="2">2.7.13.3</ecNumber>
    </recommendedName>
</protein>
<keyword evidence="5 9" id="KW-0418">Kinase</keyword>
<reference evidence="9 10" key="1">
    <citation type="submission" date="2021-12" db="EMBL/GenBank/DDBJ databases">
        <title>Genome seq of p7.</title>
        <authorList>
            <person name="Seo T."/>
        </authorList>
    </citation>
    <scope>NUCLEOTIDE SEQUENCE [LARGE SCALE GENOMIC DNA]</scope>
    <source>
        <strain evidence="9 10">P7</strain>
    </source>
</reference>